<feature type="domain" description="PDZ" evidence="2">
    <location>
        <begin position="923"/>
        <end position="1005"/>
    </location>
</feature>
<keyword evidence="3" id="KW-1185">Reference proteome</keyword>
<dbReference type="CDD" id="cd06670">
    <property type="entry name" value="PDZ6_MUPP1-like"/>
    <property type="match status" value="1"/>
</dbReference>
<feature type="compositionally biased region" description="Polar residues" evidence="1">
    <location>
        <begin position="22"/>
        <end position="34"/>
    </location>
</feature>
<dbReference type="RefSeq" id="XP_012939309.1">
    <property type="nucleotide sequence ID" value="XM_013083855.2"/>
</dbReference>
<sequence length="1257" mass="132060">MTDSFGATSTPRDPAHPVSATPHLSSFKVVTNSAAPLLSYEEATRGMTEPETEAPAPPPREESVAVDRQANLSHAPIAKPDSADSDSDQRHARSGIMHRKHSSSSSPDPLTASDLRSPPGSPRPHSPGRSSLASPELGRLPSGLEKTIHVKKVNQHLGLTVEAVDKAVNGCQIKSIASASAVEQDGRLQPGDLVVYINNESLRRITSAQARAILRRSSLQGSDVTITYIAASAAASGRPPAAPAETQQSPILQKLVHSLKLEQTEVPLSETAPSEPQAPPPDAAGEDSAPPPADGKGGAGQKTLQTDGSPAVGNQAWGPPRPVELVREPGKSLGISIVGGRVDMFNVSQEHCNAGIFIKHVLADSPAGRNGTLKKGDRILEVNGSDVRNATHDEAVEVIRNSSSPITFVVQSLSYSSCPGDLDSSQLKTVQSFEETAQQQSLAQTVTVSLASPSLGSSTPQQSFEQGDGKGAEESFSDSEEEDEYGYTRRRISRKYSELPGVVQLVDLDRGSAGMGLGLAGNKDRSKMSVFVAGIQPDSPAARDGRIQVGDELLEVNGMNLSGRSHLNASTVIKGVNTPVVKLVTHRREDFLDHMAIKPLRYGGSSQFDAQSVPPVSPRPDSEPTSSSSSRRESRDAIPNSSTNSTATATAATAATSSPTAGAATAAAPTANANDASSLGLSNADTVQVIVLQKLGSQGLGFGIQEDTKNDRHGIYVKSITQGGIADKDNQLEVGDEILEVGEKSLSGLHYDKAIDILRAAQGSVRLKVRKVNQGTVPGSASVANSGSSQNKMQLLNTLGESTTDPGDAENDGDPRTCPIVLGKRTYIEIEKGKTGLGLSIVGGSDTLLGAIIIHEVYEDGAAARDGRLWAGDQILEVNEEDLTEATHNRALQVLRQTPPIVKMAVYRDESQVREEDILDVFSVDLVKRPGKGLGLSIVGKKNDVGIYISDIVKGGVAEADGRLMQGDQILAVNSEDMRSSTQEYAAAVLKTLMGKVNLTVGRLKAGSKASSRKNSNHGTSLKKSDSSVSNKSKGRHSKNASEDASHLRIVDLEQDVSGSFGLSIAGGVNSPIGDAPVIIASMNPTGPAAISQKLRVGDKILSVNGVSTDGWSHDQVVSSLRASKKITLHVMQGEAVSISGQRSRQVSGDMSDMTLKDVNIEMDDDGQPPQFKTIMLNKGPEGLGFSIVGGHGSPHGDLPIYVKTVFNKGAAADEGSLSRGDQILSVNGQSLEGYTHEEAVNILKNAQGIVTLGILS</sequence>
<feature type="domain" description="PDZ" evidence="2">
    <location>
        <begin position="1174"/>
        <end position="1257"/>
    </location>
</feature>
<feature type="compositionally biased region" description="Basic residues" evidence="1">
    <location>
        <begin position="92"/>
        <end position="102"/>
    </location>
</feature>
<feature type="domain" description="PDZ" evidence="2">
    <location>
        <begin position="505"/>
        <end position="588"/>
    </location>
</feature>
<feature type="domain" description="PDZ" evidence="2">
    <location>
        <begin position="1050"/>
        <end position="1124"/>
    </location>
</feature>
<dbReference type="CDD" id="cd06672">
    <property type="entry name" value="PDZ8_MUPP1-PDZ7_PATJ-PDZ2_INAD-like"/>
    <property type="match status" value="1"/>
</dbReference>
<dbReference type="Proteomes" id="UP000694888">
    <property type="component" value="Unplaced"/>
</dbReference>
<feature type="compositionally biased region" description="Low complexity" evidence="1">
    <location>
        <begin position="639"/>
        <end position="659"/>
    </location>
</feature>
<feature type="compositionally biased region" description="Acidic residues" evidence="1">
    <location>
        <begin position="475"/>
        <end position="485"/>
    </location>
</feature>
<name>A0ABM1A263_APLCA</name>
<feature type="domain" description="PDZ" evidence="2">
    <location>
        <begin position="689"/>
        <end position="773"/>
    </location>
</feature>
<dbReference type="Pfam" id="PF00595">
    <property type="entry name" value="PDZ"/>
    <property type="match status" value="8"/>
</dbReference>
<dbReference type="CDD" id="cd06676">
    <property type="entry name" value="PDZ13_MUPP1-like"/>
    <property type="match status" value="1"/>
</dbReference>
<evidence type="ECO:0000313" key="4">
    <source>
        <dbReference type="RefSeq" id="XP_012939309.1"/>
    </source>
</evidence>
<evidence type="ECO:0000313" key="3">
    <source>
        <dbReference type="Proteomes" id="UP000694888"/>
    </source>
</evidence>
<dbReference type="InterPro" id="IPR036034">
    <property type="entry name" value="PDZ_sf"/>
</dbReference>
<organism evidence="3 4">
    <name type="scientific">Aplysia californica</name>
    <name type="common">California sea hare</name>
    <dbReference type="NCBI Taxonomy" id="6500"/>
    <lineage>
        <taxon>Eukaryota</taxon>
        <taxon>Metazoa</taxon>
        <taxon>Spiralia</taxon>
        <taxon>Lophotrochozoa</taxon>
        <taxon>Mollusca</taxon>
        <taxon>Gastropoda</taxon>
        <taxon>Heterobranchia</taxon>
        <taxon>Euthyneura</taxon>
        <taxon>Tectipleura</taxon>
        <taxon>Aplysiida</taxon>
        <taxon>Aplysioidea</taxon>
        <taxon>Aplysiidae</taxon>
        <taxon>Aplysia</taxon>
    </lineage>
</organism>
<feature type="compositionally biased region" description="Polar residues" evidence="1">
    <location>
        <begin position="1"/>
        <end position="11"/>
    </location>
</feature>
<protein>
    <submittedName>
        <fullName evidence="4">Multiple PDZ domain protein</fullName>
    </submittedName>
</protein>
<gene>
    <name evidence="4" type="primary">LOC101862466</name>
</gene>
<dbReference type="PANTHER" id="PTHR19964">
    <property type="entry name" value="MULTIPLE PDZ DOMAIN PROTEIN"/>
    <property type="match status" value="1"/>
</dbReference>
<accession>A0ABM1A263</accession>
<feature type="region of interest" description="Disordered" evidence="1">
    <location>
        <begin position="266"/>
        <end position="326"/>
    </location>
</feature>
<feature type="region of interest" description="Disordered" evidence="1">
    <location>
        <begin position="605"/>
        <end position="659"/>
    </location>
</feature>
<dbReference type="CDD" id="cd06671">
    <property type="entry name" value="PDZ7_MUPP1-PD6_PATJ-like"/>
    <property type="match status" value="1"/>
</dbReference>
<evidence type="ECO:0000259" key="2">
    <source>
        <dbReference type="PROSITE" id="PS50106"/>
    </source>
</evidence>
<feature type="domain" description="PDZ" evidence="2">
    <location>
        <begin position="147"/>
        <end position="217"/>
    </location>
</feature>
<evidence type="ECO:0000256" key="1">
    <source>
        <dbReference type="SAM" id="MobiDB-lite"/>
    </source>
</evidence>
<feature type="region of interest" description="Disordered" evidence="1">
    <location>
        <begin position="452"/>
        <end position="488"/>
    </location>
</feature>
<dbReference type="InterPro" id="IPR001478">
    <property type="entry name" value="PDZ"/>
</dbReference>
<dbReference type="InterPro" id="IPR051342">
    <property type="entry name" value="PDZ_scaffold"/>
</dbReference>
<proteinExistence type="predicted"/>
<dbReference type="CDD" id="cd06673">
    <property type="entry name" value="PDZ10_MUPP1-PDZ8_PATJ-like"/>
    <property type="match status" value="1"/>
</dbReference>
<dbReference type="Gene3D" id="2.30.42.10">
    <property type="match status" value="8"/>
</dbReference>
<feature type="domain" description="PDZ" evidence="2">
    <location>
        <begin position="827"/>
        <end position="910"/>
    </location>
</feature>
<dbReference type="GeneID" id="101862466"/>
<dbReference type="SMART" id="SM00228">
    <property type="entry name" value="PDZ"/>
    <property type="match status" value="8"/>
</dbReference>
<feature type="compositionally biased region" description="Polar residues" evidence="1">
    <location>
        <begin position="452"/>
        <end position="465"/>
    </location>
</feature>
<dbReference type="CDD" id="cd06674">
    <property type="entry name" value="PDZ11_MUPP1-PDZ9_PATJ-like"/>
    <property type="match status" value="1"/>
</dbReference>
<feature type="region of interest" description="Disordered" evidence="1">
    <location>
        <begin position="1005"/>
        <end position="1047"/>
    </location>
</feature>
<dbReference type="PROSITE" id="PS50106">
    <property type="entry name" value="PDZ"/>
    <property type="match status" value="8"/>
</dbReference>
<feature type="region of interest" description="Disordered" evidence="1">
    <location>
        <begin position="1"/>
        <end position="139"/>
    </location>
</feature>
<dbReference type="PANTHER" id="PTHR19964:SF92">
    <property type="entry name" value="PATJ HOMOLOG"/>
    <property type="match status" value="1"/>
</dbReference>
<reference evidence="4" key="1">
    <citation type="submission" date="2025-08" db="UniProtKB">
        <authorList>
            <consortium name="RefSeq"/>
        </authorList>
    </citation>
    <scope>IDENTIFICATION</scope>
</reference>
<dbReference type="SUPFAM" id="SSF50156">
    <property type="entry name" value="PDZ domain-like"/>
    <property type="match status" value="8"/>
</dbReference>
<feature type="domain" description="PDZ" evidence="2">
    <location>
        <begin position="322"/>
        <end position="414"/>
    </location>
</feature>